<reference evidence="1 2" key="1">
    <citation type="journal article" date="2016" name="Nat. Commun.">
        <title>Thousands of microbial genomes shed light on interconnected biogeochemical processes in an aquifer system.</title>
        <authorList>
            <person name="Anantharaman K."/>
            <person name="Brown C.T."/>
            <person name="Hug L.A."/>
            <person name="Sharon I."/>
            <person name="Castelle C.J."/>
            <person name="Probst A.J."/>
            <person name="Thomas B.C."/>
            <person name="Singh A."/>
            <person name="Wilkins M.J."/>
            <person name="Karaoz U."/>
            <person name="Brodie E.L."/>
            <person name="Williams K.H."/>
            <person name="Hubbard S.S."/>
            <person name="Banfield J.F."/>
        </authorList>
    </citation>
    <scope>NUCLEOTIDE SEQUENCE [LARGE SCALE GENOMIC DNA]</scope>
</reference>
<accession>A0A1G2BFA6</accession>
<dbReference type="EMBL" id="MHKI01000010">
    <property type="protein sequence ID" value="OGY87229.1"/>
    <property type="molecule type" value="Genomic_DNA"/>
</dbReference>
<protein>
    <recommendedName>
        <fullName evidence="3">Zinc-binding domain-containing protein</fullName>
    </recommendedName>
</protein>
<organism evidence="1 2">
    <name type="scientific">Candidatus Kerfeldbacteria bacterium RIFOXYB2_FULL_38_14</name>
    <dbReference type="NCBI Taxonomy" id="1798547"/>
    <lineage>
        <taxon>Bacteria</taxon>
        <taxon>Candidatus Kerfeldiibacteriota</taxon>
    </lineage>
</organism>
<name>A0A1G2BFA6_9BACT</name>
<sequence>MENSSFCNGANTLKNCYLTFNIAEAVETYYSEALNNVFNSMDIFYSYYIELSYEIVNSKDVYHSFYCLDCSNINDCYFCFNCNGCTNCFGCTNLNNQKYYWFDEQLTPEEYQKKFRALNLGDVEERNKWLSKAKKAWSEAIVKYIHTANSEDCSGDYIYNCKNVKNSYSMNGCENCSYCAYLNLPTIKDTYDVCYWGSDIENCYECCVIGASAYNLKFCQECWPGCSDLEYCAECRSCSNCFACVGLKKKKFCIFNKQYSEDEYKKLVIKLKNKMRNTGEYGQFFPGKLSRMAYNESVATELYPLKKEEALKLGFRWTDNLPYTSGKETKKWEEIPADIEKIDDNIIKETLVCTGCQRNYKIIAQELAFYKKESIPLPRKCSNCRHVDRLALKQPNKIYHGKCMKTGCNNEFETSFPPDTSHQVYCAECYQKEVY</sequence>
<evidence type="ECO:0008006" key="3">
    <source>
        <dbReference type="Google" id="ProtNLM"/>
    </source>
</evidence>
<evidence type="ECO:0000313" key="1">
    <source>
        <dbReference type="EMBL" id="OGY87229.1"/>
    </source>
</evidence>
<dbReference type="Proteomes" id="UP000176420">
    <property type="component" value="Unassembled WGS sequence"/>
</dbReference>
<proteinExistence type="predicted"/>
<dbReference type="AlphaFoldDB" id="A0A1G2BFA6"/>
<gene>
    <name evidence="1" type="ORF">A2319_01145</name>
</gene>
<comment type="caution">
    <text evidence="1">The sequence shown here is derived from an EMBL/GenBank/DDBJ whole genome shotgun (WGS) entry which is preliminary data.</text>
</comment>
<evidence type="ECO:0000313" key="2">
    <source>
        <dbReference type="Proteomes" id="UP000176420"/>
    </source>
</evidence>